<sequence length="160" mass="19110">MDNLEQFERIKQEAEDYYKTVNAVFCPYLKSKVNFNAKGLDHIKMKSWNKARLISDQYLRLKFFKLVPEVLKVAGTLQEFHETKNFERIKDTGRWQSIMKPVVYYGFVAIINNVKIKIIVKRIEGGQPYFWSVIPFWKNQKDEICQKIKKVFYEGDLETQ</sequence>
<dbReference type="Proteomes" id="UP000230611">
    <property type="component" value="Unassembled WGS sequence"/>
</dbReference>
<accession>A0A2M8AGB1</accession>
<proteinExistence type="predicted"/>
<reference evidence="2" key="1">
    <citation type="submission" date="2017-09" db="EMBL/GenBank/DDBJ databases">
        <title>Depth-based differentiation of microbial function through sediment-hosted aquifers and enrichment of novel symbionts in the deep terrestrial subsurface.</title>
        <authorList>
            <person name="Probst A.J."/>
            <person name="Ladd B."/>
            <person name="Jarett J.K."/>
            <person name="Geller-Mcgrath D.E."/>
            <person name="Sieber C.M.K."/>
            <person name="Emerson J.B."/>
            <person name="Anantharaman K."/>
            <person name="Thomas B.C."/>
            <person name="Malmstrom R."/>
            <person name="Stieglmeier M."/>
            <person name="Klingl A."/>
            <person name="Woyke T."/>
            <person name="Ryan C.M."/>
            <person name="Banfield J.F."/>
        </authorList>
    </citation>
    <scope>NUCLEOTIDE SEQUENCE [LARGE SCALE GENOMIC DNA]</scope>
</reference>
<name>A0A2M8AGB1_9BACT</name>
<organism evidence="1 2">
    <name type="scientific">Candidatus Falkowbacteria bacterium CG_4_9_14_3_um_filter_38_19</name>
    <dbReference type="NCBI Taxonomy" id="1974559"/>
    <lineage>
        <taxon>Bacteria</taxon>
        <taxon>Candidatus Falkowiibacteriota</taxon>
    </lineage>
</organism>
<evidence type="ECO:0000313" key="1">
    <source>
        <dbReference type="EMBL" id="PJB16660.1"/>
    </source>
</evidence>
<protein>
    <submittedName>
        <fullName evidence="1">Uncharacterized protein</fullName>
    </submittedName>
</protein>
<evidence type="ECO:0000313" key="2">
    <source>
        <dbReference type="Proteomes" id="UP000230611"/>
    </source>
</evidence>
<gene>
    <name evidence="1" type="ORF">CO116_01980</name>
</gene>
<dbReference type="AlphaFoldDB" id="A0A2M8AGB1"/>
<comment type="caution">
    <text evidence="1">The sequence shown here is derived from an EMBL/GenBank/DDBJ whole genome shotgun (WGS) entry which is preliminary data.</text>
</comment>
<dbReference type="EMBL" id="PFUO01000095">
    <property type="protein sequence ID" value="PJB16660.1"/>
    <property type="molecule type" value="Genomic_DNA"/>
</dbReference>